<sequence>MTITGGSSLPKDEIDRMIKEAEAHSAEDKQRRDEAEVRNGAEQAVYRIEKLLKDNAEKLPEDVVAPVKESLEHLKKANEGEDIEAYQDCDERTGGKKAQAIGQALYAHAQENESAPADRCCCGT</sequence>
<dbReference type="Proteomes" id="UP000250245">
    <property type="component" value="Unassembled WGS sequence"/>
</dbReference>
<dbReference type="InterPro" id="IPR029048">
    <property type="entry name" value="HSP70_C_sf"/>
</dbReference>
<dbReference type="AlphaFoldDB" id="A0A2X3BLD2"/>
<evidence type="ECO:0000313" key="5">
    <source>
        <dbReference type="EMBL" id="SQC01621.1"/>
    </source>
</evidence>
<accession>A0A2X3BLD2</accession>
<keyword evidence="2" id="KW-0067">ATP-binding</keyword>
<dbReference type="Gene3D" id="1.20.1270.10">
    <property type="match status" value="1"/>
</dbReference>
<keyword evidence="1" id="KW-0547">Nucleotide-binding</keyword>
<name>A0A2X3BLD2_9ACTO</name>
<dbReference type="FunFam" id="1.20.1270.10:FF:000001">
    <property type="entry name" value="Molecular chaperone DnaK"/>
    <property type="match status" value="1"/>
</dbReference>
<feature type="region of interest" description="Disordered" evidence="4">
    <location>
        <begin position="21"/>
        <end position="40"/>
    </location>
</feature>
<dbReference type="SUPFAM" id="SSF100934">
    <property type="entry name" value="Heat shock protein 70kD (HSP70), C-terminal subdomain"/>
    <property type="match status" value="1"/>
</dbReference>
<gene>
    <name evidence="5" type="primary">dnaK_2</name>
    <name evidence="5" type="ORF">NCTC11820_02013</name>
</gene>
<evidence type="ECO:0000256" key="4">
    <source>
        <dbReference type="SAM" id="MobiDB-lite"/>
    </source>
</evidence>
<dbReference type="InterPro" id="IPR013126">
    <property type="entry name" value="Hsp_70_fam"/>
</dbReference>
<evidence type="ECO:0000256" key="2">
    <source>
        <dbReference type="ARBA" id="ARBA00022840"/>
    </source>
</evidence>
<reference evidence="5 6" key="1">
    <citation type="submission" date="2018-06" db="EMBL/GenBank/DDBJ databases">
        <authorList>
            <consortium name="Pathogen Informatics"/>
            <person name="Doyle S."/>
        </authorList>
    </citation>
    <scope>NUCLEOTIDE SEQUENCE [LARGE SCALE GENOMIC DNA]</scope>
    <source>
        <strain evidence="5 6">NCTC11820</strain>
    </source>
</reference>
<dbReference type="EMBL" id="UASJ01000007">
    <property type="protein sequence ID" value="SQC01621.1"/>
    <property type="molecule type" value="Genomic_DNA"/>
</dbReference>
<dbReference type="GO" id="GO:0005524">
    <property type="term" value="F:ATP binding"/>
    <property type="evidence" value="ECO:0007669"/>
    <property type="project" value="UniProtKB-KW"/>
</dbReference>
<keyword evidence="3" id="KW-0143">Chaperone</keyword>
<dbReference type="GO" id="GO:0140662">
    <property type="term" value="F:ATP-dependent protein folding chaperone"/>
    <property type="evidence" value="ECO:0007669"/>
    <property type="project" value="InterPro"/>
</dbReference>
<evidence type="ECO:0000256" key="1">
    <source>
        <dbReference type="ARBA" id="ARBA00022741"/>
    </source>
</evidence>
<proteinExistence type="predicted"/>
<keyword evidence="5" id="KW-0346">Stress response</keyword>
<organism evidence="5 6">
    <name type="scientific">Mobiluncus curtisii</name>
    <dbReference type="NCBI Taxonomy" id="2051"/>
    <lineage>
        <taxon>Bacteria</taxon>
        <taxon>Bacillati</taxon>
        <taxon>Actinomycetota</taxon>
        <taxon>Actinomycetes</taxon>
        <taxon>Actinomycetales</taxon>
        <taxon>Actinomycetaceae</taxon>
        <taxon>Mobiluncus</taxon>
    </lineage>
</organism>
<dbReference type="Pfam" id="PF00012">
    <property type="entry name" value="HSP70"/>
    <property type="match status" value="1"/>
</dbReference>
<protein>
    <submittedName>
        <fullName evidence="5">Heat shock protein 70</fullName>
    </submittedName>
</protein>
<feature type="compositionally biased region" description="Basic and acidic residues" evidence="4">
    <location>
        <begin position="21"/>
        <end position="39"/>
    </location>
</feature>
<evidence type="ECO:0000313" key="6">
    <source>
        <dbReference type="Proteomes" id="UP000250245"/>
    </source>
</evidence>
<evidence type="ECO:0000256" key="3">
    <source>
        <dbReference type="ARBA" id="ARBA00023186"/>
    </source>
</evidence>